<evidence type="ECO:0000256" key="2">
    <source>
        <dbReference type="SAM" id="Phobius"/>
    </source>
</evidence>
<feature type="transmembrane region" description="Helical" evidence="2">
    <location>
        <begin position="149"/>
        <end position="172"/>
    </location>
</feature>
<feature type="non-terminal residue" evidence="3">
    <location>
        <position position="1"/>
    </location>
</feature>
<name>A0A2R5GS92_9STRA</name>
<proteinExistence type="predicted"/>
<keyword evidence="4" id="KW-1185">Reference proteome</keyword>
<sequence length="1180" mass="127182">CGMGDREHPSGGRPTMPNRTSFRRDLTAVEEGWATSFRHSGTESAETSPTPTTLNPPMLNSPNEAPEHASVTPSSRGAVLGSIRASSFRHDEESDPSPDSQSVLSSPSWAISFRHSSSSSTSSMGNTSEDFQTESMALQTAPRTSRCALPAYVSGFSLMGIFILVFLTMIILGDKRGFETFVEAQKHLIVSLPNGTAALVRSVPSIVRTALVTVGGRSTVAAIETFNSTLDLPEVSRAFFCLDSLTQMVIPNASTRAHDFFDTFQDAVQLADLDVPHAMNVSHHGSAAFLALPPMSTTPGVNEATSEHLESMLTIFSEAKAANIVNLSAALDEYAVSSSRYDNANETLRALASFRAQLAQLPLTTNSSKWPLDTTVQDLLDELESISSQLQDESLLQQWQQGIEIVKISELLTALEPLASMDVSQSEEDLNATAWSLLRSKCAHGSLAVEIVAGTNESLVVNSESMLLLAGAIYDLRGRAAGLQHTAFAVGHIADLLRELLSIIARMETLLAGTRDLLQSAQVALESSSLATYRLALSTLDEALDAIESLVEACVASEIDCESSDANDADGKLADALGALTHFNHTRAPALQEVTIALQRMLEIPEAVEEVVGEAAAADLAHDEAETALLAINITEGTNITAQNLAVILVDIETTRDILVRTSFVFEEEESLSAEFSLTSAVTSSMSEFVVHDLVDFLSSLREEELSRDLDMYGFPDTFVSWADTLDLIFSHFTDLVILEEEDEVLDDNAENDDDDSATFANVVDRRGSSSLRELFEVVDLGYVGSLVRNSSAFLSALEAAADRDYSEQALPRGSWFYLLTVAGQFVDLPAQWTNISAFEEYRTSETTLLGLQGVLDPNTGTVVDTYANDALCFMDECLVNTIEALNVHPIMAGFPSLRSVYLVLFAFPMVLVGFAFLALCCSALGNRLTAPFVVTGCLVAPVMFAVVAVGIPVLLAMGDFCEYVEPAILANVREMEANLCDELGLGVRRAQDGEIFCSVEILGEVRIDLDLDQLLQSALVECSGLSVANLESEDWENPQEPISQLWDHVGKVTGPLLASALRPYLGEGNETVLLGISFDMTAEEVLEEVISSTGRIIADASVIFDCEAFALMFTTIKEPICCELTDTVFWLVAPWLTFALGVVGTVGPALLCNMPAAHAPGCCGTKAIFDQTFAAYNTQ</sequence>
<comment type="caution">
    <text evidence="3">The sequence shown here is derived from an EMBL/GenBank/DDBJ whole genome shotgun (WGS) entry which is preliminary data.</text>
</comment>
<evidence type="ECO:0000313" key="3">
    <source>
        <dbReference type="EMBL" id="GBG31513.1"/>
    </source>
</evidence>
<dbReference type="AlphaFoldDB" id="A0A2R5GS92"/>
<keyword evidence="2" id="KW-0472">Membrane</keyword>
<protein>
    <submittedName>
        <fullName evidence="3">Uncharacterized protein</fullName>
    </submittedName>
</protein>
<organism evidence="3 4">
    <name type="scientific">Hondaea fermentalgiana</name>
    <dbReference type="NCBI Taxonomy" id="2315210"/>
    <lineage>
        <taxon>Eukaryota</taxon>
        <taxon>Sar</taxon>
        <taxon>Stramenopiles</taxon>
        <taxon>Bigyra</taxon>
        <taxon>Labyrinthulomycetes</taxon>
        <taxon>Thraustochytrida</taxon>
        <taxon>Thraustochytriidae</taxon>
        <taxon>Hondaea</taxon>
    </lineage>
</organism>
<accession>A0A2R5GS92</accession>
<feature type="transmembrane region" description="Helical" evidence="2">
    <location>
        <begin position="932"/>
        <end position="956"/>
    </location>
</feature>
<dbReference type="InParanoid" id="A0A2R5GS92"/>
<feature type="region of interest" description="Disordered" evidence="1">
    <location>
        <begin position="1"/>
        <end position="137"/>
    </location>
</feature>
<feature type="transmembrane region" description="Helical" evidence="2">
    <location>
        <begin position="901"/>
        <end position="926"/>
    </location>
</feature>
<feature type="compositionally biased region" description="Basic and acidic residues" evidence="1">
    <location>
        <begin position="1"/>
        <end position="10"/>
    </location>
</feature>
<gene>
    <name evidence="3" type="ORF">FCC1311_077372</name>
</gene>
<feature type="compositionally biased region" description="Low complexity" evidence="1">
    <location>
        <begin position="97"/>
        <end position="130"/>
    </location>
</feature>
<reference evidence="3 4" key="1">
    <citation type="submission" date="2017-12" db="EMBL/GenBank/DDBJ databases">
        <title>Sequencing, de novo assembly and annotation of complete genome of a new Thraustochytrid species, strain FCC1311.</title>
        <authorList>
            <person name="Sedici K."/>
            <person name="Godart F."/>
            <person name="Aiese Cigliano R."/>
            <person name="Sanseverino W."/>
            <person name="Barakat M."/>
            <person name="Ortet P."/>
            <person name="Marechal E."/>
            <person name="Cagnac O."/>
            <person name="Amato A."/>
        </authorList>
    </citation>
    <scope>NUCLEOTIDE SEQUENCE [LARGE SCALE GENOMIC DNA]</scope>
</reference>
<feature type="compositionally biased region" description="Low complexity" evidence="1">
    <location>
        <begin position="42"/>
        <end position="63"/>
    </location>
</feature>
<evidence type="ECO:0000313" key="4">
    <source>
        <dbReference type="Proteomes" id="UP000241890"/>
    </source>
</evidence>
<dbReference type="Proteomes" id="UP000241890">
    <property type="component" value="Unassembled WGS sequence"/>
</dbReference>
<keyword evidence="2" id="KW-1133">Transmembrane helix</keyword>
<evidence type="ECO:0000256" key="1">
    <source>
        <dbReference type="SAM" id="MobiDB-lite"/>
    </source>
</evidence>
<keyword evidence="2" id="KW-0812">Transmembrane</keyword>
<dbReference type="EMBL" id="BEYU01000099">
    <property type="protein sequence ID" value="GBG31513.1"/>
    <property type="molecule type" value="Genomic_DNA"/>
</dbReference>